<proteinExistence type="predicted"/>
<accession>A0A1Y5PIW1</accession>
<dbReference type="AlphaFoldDB" id="A0A1Y5PIW1"/>
<protein>
    <submittedName>
        <fullName evidence="1">Uncharacterized protein</fullName>
    </submittedName>
</protein>
<reference evidence="1" key="1">
    <citation type="submission" date="2016-03" db="EMBL/GenBank/DDBJ databases">
        <authorList>
            <person name="Ploux O."/>
        </authorList>
    </citation>
    <scope>NUCLEOTIDE SEQUENCE</scope>
    <source>
        <strain evidence="1">UC10</strain>
    </source>
</reference>
<gene>
    <name evidence="1" type="ORF">MHPYR_60164</name>
</gene>
<evidence type="ECO:0000313" key="1">
    <source>
        <dbReference type="EMBL" id="SBS78676.1"/>
    </source>
</evidence>
<dbReference type="EMBL" id="FLQS01000056">
    <property type="protein sequence ID" value="SBS78676.1"/>
    <property type="molecule type" value="Genomic_DNA"/>
</dbReference>
<name>A0A1Y5PIW1_9MYCO</name>
<organism evidence="1">
    <name type="scientific">uncultured Mycobacterium sp</name>
    <dbReference type="NCBI Taxonomy" id="171292"/>
    <lineage>
        <taxon>Bacteria</taxon>
        <taxon>Bacillati</taxon>
        <taxon>Actinomycetota</taxon>
        <taxon>Actinomycetes</taxon>
        <taxon>Mycobacteriales</taxon>
        <taxon>Mycobacteriaceae</taxon>
        <taxon>Mycobacterium</taxon>
        <taxon>environmental samples</taxon>
    </lineage>
</organism>
<sequence length="33" mass="4011">MLLAEFDYDLKLEPSFPLLDPTAPHRVYWYLKK</sequence>